<name>A0A485K9T5_9STRA</name>
<protein>
    <submittedName>
        <fullName evidence="2">Aste57867_1240 protein</fullName>
    </submittedName>
</protein>
<gene>
    <name evidence="2" type="primary">Aste57867_1240</name>
    <name evidence="1" type="ORF">As57867_001239</name>
    <name evidence="2" type="ORF">ASTE57867_1240</name>
</gene>
<evidence type="ECO:0000313" key="1">
    <source>
        <dbReference type="EMBL" id="KAF0719150.1"/>
    </source>
</evidence>
<reference evidence="2 3" key="1">
    <citation type="submission" date="2019-03" db="EMBL/GenBank/DDBJ databases">
        <authorList>
            <person name="Gaulin E."/>
            <person name="Dumas B."/>
        </authorList>
    </citation>
    <scope>NUCLEOTIDE SEQUENCE [LARGE SCALE GENOMIC DNA]</scope>
    <source>
        <strain evidence="2">CBS 568.67</strain>
    </source>
</reference>
<dbReference type="EMBL" id="CAADRA010000089">
    <property type="protein sequence ID" value="VFT78459.1"/>
    <property type="molecule type" value="Genomic_DNA"/>
</dbReference>
<accession>A0A485K9T5</accession>
<evidence type="ECO:0000313" key="2">
    <source>
        <dbReference type="EMBL" id="VFT78459.1"/>
    </source>
</evidence>
<dbReference type="AlphaFoldDB" id="A0A485K9T5"/>
<reference evidence="1" key="2">
    <citation type="submission" date="2019-06" db="EMBL/GenBank/DDBJ databases">
        <title>Genomics analysis of Aphanomyces spp. identifies a new class of oomycete effector associated with host adaptation.</title>
        <authorList>
            <person name="Gaulin E."/>
        </authorList>
    </citation>
    <scope>NUCLEOTIDE SEQUENCE</scope>
    <source>
        <strain evidence="1">CBS 578.67</strain>
    </source>
</reference>
<sequence length="181" mass="20177">MVPADTSNKVVQVKHEALCDGNTKSKPSTWDLGGDATIKSNAMDKWHLCWFLTRSSRQSLVRHVIEEDASRTCRVDSRAARTCKVRVQDPINPVDVEKPVDECTTDSQSVFAPYDYAEIGDEVAAMFEIKLAGILAALRWRHHDKRQSQGASWRDIKPSWDQAAAAVVFSPPTKPRSAKPS</sequence>
<dbReference type="Proteomes" id="UP000332933">
    <property type="component" value="Unassembled WGS sequence"/>
</dbReference>
<keyword evidence="3" id="KW-1185">Reference proteome</keyword>
<proteinExistence type="predicted"/>
<organism evidence="2 3">
    <name type="scientific">Aphanomyces stellatus</name>
    <dbReference type="NCBI Taxonomy" id="120398"/>
    <lineage>
        <taxon>Eukaryota</taxon>
        <taxon>Sar</taxon>
        <taxon>Stramenopiles</taxon>
        <taxon>Oomycota</taxon>
        <taxon>Saprolegniomycetes</taxon>
        <taxon>Saprolegniales</taxon>
        <taxon>Verrucalvaceae</taxon>
        <taxon>Aphanomyces</taxon>
    </lineage>
</organism>
<dbReference type="EMBL" id="VJMH01000089">
    <property type="protein sequence ID" value="KAF0719150.1"/>
    <property type="molecule type" value="Genomic_DNA"/>
</dbReference>
<evidence type="ECO:0000313" key="3">
    <source>
        <dbReference type="Proteomes" id="UP000332933"/>
    </source>
</evidence>